<dbReference type="EMBL" id="CM000207">
    <property type="protein sequence ID" value="EAN76610.1"/>
    <property type="molecule type" value="Genomic_DNA"/>
</dbReference>
<organism evidence="1 2">
    <name type="scientific">Trypanosoma brucei brucei (strain 927/4 GUTat10.1)</name>
    <dbReference type="NCBI Taxonomy" id="185431"/>
    <lineage>
        <taxon>Eukaryota</taxon>
        <taxon>Discoba</taxon>
        <taxon>Euglenozoa</taxon>
        <taxon>Kinetoplastea</taxon>
        <taxon>Metakinetoplastina</taxon>
        <taxon>Trypanosomatida</taxon>
        <taxon>Trypanosomatidae</taxon>
        <taxon>Trypanosoma</taxon>
    </lineage>
</organism>
<name>Q38F10_TRYB2</name>
<proteinExistence type="predicted"/>
<dbReference type="RefSeq" id="XP_803854.1">
    <property type="nucleotide sequence ID" value="XM_798761.1"/>
</dbReference>
<reference evidence="1 2" key="2">
    <citation type="journal article" date="2005" name="Science">
        <title>The genome of the African trypanosome Trypanosoma brucei.</title>
        <authorList>
            <person name="Berriman M."/>
            <person name="Ghedin E."/>
            <person name="Hertz-Fowler C."/>
            <person name="Blandin G."/>
            <person name="Renauld H."/>
            <person name="Bartholomeu D.C."/>
            <person name="Lennard N.J."/>
            <person name="Caler E."/>
            <person name="Hamlin N.E."/>
            <person name="Haas B."/>
            <person name="Bohme U."/>
            <person name="Hannick L."/>
            <person name="Aslett M.A."/>
            <person name="Shallom J."/>
            <person name="Marcello L."/>
            <person name="Hou L."/>
            <person name="Wickstead B."/>
            <person name="Alsmark U.C."/>
            <person name="Arrowsmith C."/>
            <person name="Atkin R.J."/>
            <person name="Barron A.J."/>
            <person name="Bringaud F."/>
            <person name="Brooks K."/>
            <person name="Carrington M."/>
            <person name="Cherevach I."/>
            <person name="Chillingworth T.J."/>
            <person name="Churcher C."/>
            <person name="Clark L.N."/>
            <person name="Corton C.H."/>
            <person name="Cronin A."/>
            <person name="Davies R.M."/>
            <person name="Doggett J."/>
            <person name="Djikeng A."/>
            <person name="Feldblyum T."/>
            <person name="Field M.C."/>
            <person name="Fraser A."/>
            <person name="Goodhead I."/>
            <person name="Hance Z."/>
            <person name="Harper D."/>
            <person name="Harris B.R."/>
            <person name="Hauser H."/>
            <person name="Hostetler J."/>
            <person name="Ivens A."/>
            <person name="Jagels K."/>
            <person name="Johnson D."/>
            <person name="Johnson J."/>
            <person name="Jones K."/>
            <person name="Kerhornou A.X."/>
            <person name="Koo H."/>
            <person name="Larke N."/>
            <person name="Landfear S."/>
            <person name="Larkin C."/>
            <person name="Leech V."/>
            <person name="Line A."/>
            <person name="Lord A."/>
            <person name="Macleod A."/>
            <person name="Mooney P.J."/>
            <person name="Moule S."/>
            <person name="Martin D.M."/>
            <person name="Morgan G.W."/>
            <person name="Mungall K."/>
            <person name="Norbertczak H."/>
            <person name="Ormond D."/>
            <person name="Pai G."/>
            <person name="Peacock C.S."/>
            <person name="Peterson J."/>
            <person name="Quail M.A."/>
            <person name="Rabbinowitsch E."/>
            <person name="Rajandream M.A."/>
            <person name="Reitter C."/>
            <person name="Salzberg S.L."/>
            <person name="Sanders M."/>
            <person name="Schobel S."/>
            <person name="Sharp S."/>
            <person name="Simmonds M."/>
            <person name="Simpson A.J."/>
            <person name="Tallon L."/>
            <person name="Turner C.M."/>
            <person name="Tait A."/>
            <person name="Tivey A.R."/>
            <person name="Van Aken S."/>
            <person name="Walker D."/>
            <person name="Wanless D."/>
            <person name="Wang S."/>
            <person name="White B."/>
            <person name="White O."/>
            <person name="Whitehead S."/>
            <person name="Woodward J."/>
            <person name="Wortman J."/>
            <person name="Adams M.D."/>
            <person name="Embley T.M."/>
            <person name="Gull K."/>
            <person name="Ullu E."/>
            <person name="Barry J.D."/>
            <person name="Fairlamb A.H."/>
            <person name="Opperdoes F."/>
            <person name="Barrell B.G."/>
            <person name="Donelson J.E."/>
            <person name="Hall N."/>
            <person name="Fraser C.M."/>
            <person name="Melville S.E."/>
            <person name="El-Sayed N.M."/>
        </authorList>
    </citation>
    <scope>NUCLEOTIDE SEQUENCE [LARGE SCALE GENOMIC DNA]</scope>
    <source>
        <strain evidence="1 2">927/4 GUTat10.1</strain>
    </source>
</reference>
<dbReference type="InParanoid" id="Q38F10"/>
<dbReference type="AlphaFoldDB" id="Q38F10"/>
<dbReference type="Proteomes" id="UP000008524">
    <property type="component" value="Chromosome 9"/>
</dbReference>
<dbReference type="KEGG" id="tbr:Tb09.160.3970"/>
<gene>
    <name evidence="1" type="ORF">Tb09.160.3970</name>
</gene>
<keyword evidence="2" id="KW-1185">Reference proteome</keyword>
<accession>Q38F10</accession>
<sequence>MAKEKILCPTTFPTLNRSRMFHKPKGVKIKIKKKPMIATVSKHYHEMKRRMCNT</sequence>
<dbReference type="GeneID" id="3660408"/>
<protein>
    <submittedName>
        <fullName evidence="1">Uncharacterized protein</fullName>
    </submittedName>
</protein>
<dbReference type="PaxDb" id="5691-EAN76610"/>
<evidence type="ECO:0000313" key="1">
    <source>
        <dbReference type="EMBL" id="EAN76610.1"/>
    </source>
</evidence>
<reference evidence="1 2" key="1">
    <citation type="journal article" date="2005" name="Science">
        <title>Comparative genomics of trypanosomatid parasitic protozoa.</title>
        <authorList>
            <person name="El-Sayed N.M."/>
            <person name="Myler P.J."/>
            <person name="Blandin G."/>
            <person name="Berriman M."/>
            <person name="Crabtree J."/>
            <person name="Aggarwal G."/>
            <person name="Caler E."/>
            <person name="Renauld H."/>
            <person name="Worthey E.A."/>
            <person name="Hertz-Fowler C."/>
            <person name="Ghedin E."/>
            <person name="Peacock C."/>
            <person name="Bartholomeu D.C."/>
            <person name="Haas B.J."/>
            <person name="Tran A.N."/>
            <person name="Wortman J.R."/>
            <person name="Alsmark U.C."/>
            <person name="Angiuoli S."/>
            <person name="Anupama A."/>
            <person name="Badger J."/>
            <person name="Bringaud F."/>
            <person name="Cadag E."/>
            <person name="Carlton J.M."/>
            <person name="Cerqueira G.C."/>
            <person name="Creasy T."/>
            <person name="Delcher A.L."/>
            <person name="Djikeng A."/>
            <person name="Embley T.M."/>
            <person name="Hauser C."/>
            <person name="Ivens A.C."/>
            <person name="Kummerfeld S.K."/>
            <person name="Pereira-Leal J.B."/>
            <person name="Nilsson D."/>
            <person name="Peterson J."/>
            <person name="Salzberg S.L."/>
            <person name="Shallom J."/>
            <person name="Silva J.C."/>
            <person name="Sundaram J."/>
            <person name="Westenberger S."/>
            <person name="White O."/>
            <person name="Melville S.E."/>
            <person name="Donelson J.E."/>
            <person name="Andersson B."/>
            <person name="Stuart K.D."/>
            <person name="Hall N."/>
        </authorList>
    </citation>
    <scope>NUCLEOTIDE SEQUENCE [LARGE SCALE GENOMIC DNA]</scope>
    <source>
        <strain evidence="1 2">927/4 GUTat10.1</strain>
    </source>
</reference>
<evidence type="ECO:0000313" key="2">
    <source>
        <dbReference type="Proteomes" id="UP000008524"/>
    </source>
</evidence>